<proteinExistence type="predicted"/>
<gene>
    <name evidence="1" type="ORF">LTR37_019791</name>
</gene>
<reference evidence="1" key="1">
    <citation type="submission" date="2023-07" db="EMBL/GenBank/DDBJ databases">
        <title>Black Yeasts Isolated from many extreme environments.</title>
        <authorList>
            <person name="Coleine C."/>
            <person name="Stajich J.E."/>
            <person name="Selbmann L."/>
        </authorList>
    </citation>
    <scope>NUCLEOTIDE SEQUENCE</scope>
    <source>
        <strain evidence="1">CCFEE 5714</strain>
    </source>
</reference>
<keyword evidence="2" id="KW-1185">Reference proteome</keyword>
<name>A0ACC3MEZ3_9PEZI</name>
<evidence type="ECO:0000313" key="2">
    <source>
        <dbReference type="Proteomes" id="UP001281147"/>
    </source>
</evidence>
<accession>A0ACC3MEZ3</accession>
<protein>
    <submittedName>
        <fullName evidence="1">Uncharacterized protein</fullName>
    </submittedName>
</protein>
<sequence length="708" mass="78739">MGAPQAKTENGEGLSALRSDKSVQRLEQISSLRARGVGENIDLPQLVVCGDQSAGKSSVLEGISGIPFPRDEGVCTKFATEVILEHSDTAASVSATVIPHNSRTDVTRTKLQAFHRSINDFSELPDVIASAGALMGLRGYGDNKDGPSFVEDVLRIKVTGQTGLHLSIVDLPGLISVASEVQTEEDVATVHRMVNSYVEKPRTIILAVVQASNDIANQSIIKKSKEYDQNGQRTVGIITKPDLINVRAEVRIAALAKNQDTTKLKLGFFLLKNPTPVELADGITLEQRSANESRFFQSSPWKEQKLDGSRVGILKLREYLQKLLDQHIERELPKVREEIRSLIKSNEQDLATLPIERPTVGHLRMFLSSLSMQFHSLASAAVNGDYDTANSTFFAVSGNKPGPTRLRALVHEGNGQFRDCMLEYGRMLKAGGKSTAVAKLKAEDAAQRYVTDGELRAWIKETYTKTRGRELPGNYSYVLLTELFHYQSQKWERIAQVHLDNIYDTIVSFVTTALTYLSIEDYVLASLEEGISNELEKCKVDAEQELKRLCKDEKHQPMTYNHYYTDNVQKSRLDALKRTIEHAVAKAGDVNGGFTNAFNAMSPETLIATLSRQVNVDMDETACTEALEGLNAYYKVACKTFIDNVCRQVIERHLLRNLPDIFSPQRIAGLGDEELQRIAGERVDVVEKRKQLTEQMTNLKAGLNDLRK</sequence>
<dbReference type="Proteomes" id="UP001281147">
    <property type="component" value="Unassembled WGS sequence"/>
</dbReference>
<evidence type="ECO:0000313" key="1">
    <source>
        <dbReference type="EMBL" id="KAK3686472.1"/>
    </source>
</evidence>
<dbReference type="EMBL" id="JAUTXU010000318">
    <property type="protein sequence ID" value="KAK3686472.1"/>
    <property type="molecule type" value="Genomic_DNA"/>
</dbReference>
<comment type="caution">
    <text evidence="1">The sequence shown here is derived from an EMBL/GenBank/DDBJ whole genome shotgun (WGS) entry which is preliminary data.</text>
</comment>
<organism evidence="1 2">
    <name type="scientific">Vermiconidia calcicola</name>
    <dbReference type="NCBI Taxonomy" id="1690605"/>
    <lineage>
        <taxon>Eukaryota</taxon>
        <taxon>Fungi</taxon>
        <taxon>Dikarya</taxon>
        <taxon>Ascomycota</taxon>
        <taxon>Pezizomycotina</taxon>
        <taxon>Dothideomycetes</taxon>
        <taxon>Dothideomycetidae</taxon>
        <taxon>Mycosphaerellales</taxon>
        <taxon>Extremaceae</taxon>
        <taxon>Vermiconidia</taxon>
    </lineage>
</organism>